<gene>
    <name evidence="4" type="ORF">H6G05_21310</name>
</gene>
<dbReference type="InterPro" id="IPR047684">
    <property type="entry name" value="Por_som-like"/>
</dbReference>
<evidence type="ECO:0000313" key="4">
    <source>
        <dbReference type="EMBL" id="MBD2319366.1"/>
    </source>
</evidence>
<comment type="similarity">
    <text evidence="1 2">Belongs to the OprB family.</text>
</comment>
<dbReference type="RefSeq" id="WP_190581290.1">
    <property type="nucleotide sequence ID" value="NZ_CAWPQU010000044.1"/>
</dbReference>
<name>A0ABR8CHW9_9CYAN</name>
<dbReference type="InterPro" id="IPR001119">
    <property type="entry name" value="SLH_dom"/>
</dbReference>
<dbReference type="NCBIfam" id="NF033921">
    <property type="entry name" value="por_somb"/>
    <property type="match status" value="1"/>
</dbReference>
<evidence type="ECO:0000256" key="2">
    <source>
        <dbReference type="RuleBase" id="RU363072"/>
    </source>
</evidence>
<dbReference type="Gene3D" id="2.40.160.180">
    <property type="entry name" value="Carbohydrate-selective porin OprB"/>
    <property type="match status" value="1"/>
</dbReference>
<proteinExistence type="inferred from homology"/>
<evidence type="ECO:0000259" key="3">
    <source>
        <dbReference type="PROSITE" id="PS51272"/>
    </source>
</evidence>
<feature type="domain" description="SLH" evidence="3">
    <location>
        <begin position="81"/>
        <end position="145"/>
    </location>
</feature>
<dbReference type="Pfam" id="PF00395">
    <property type="entry name" value="SLH"/>
    <property type="match status" value="1"/>
</dbReference>
<dbReference type="Proteomes" id="UP000618445">
    <property type="component" value="Unassembled WGS sequence"/>
</dbReference>
<dbReference type="InterPro" id="IPR007049">
    <property type="entry name" value="Carb-sel_porin_OprB"/>
</dbReference>
<reference evidence="4 5" key="1">
    <citation type="journal article" date="2020" name="ISME J.">
        <title>Comparative genomics reveals insights into cyanobacterial evolution and habitat adaptation.</title>
        <authorList>
            <person name="Chen M.Y."/>
            <person name="Teng W.K."/>
            <person name="Zhao L."/>
            <person name="Hu C.X."/>
            <person name="Zhou Y.K."/>
            <person name="Han B.P."/>
            <person name="Song L.R."/>
            <person name="Shu W.S."/>
        </authorList>
    </citation>
    <scope>NUCLEOTIDE SEQUENCE [LARGE SCALE GENOMIC DNA]</scope>
    <source>
        <strain evidence="4 5">FACHB-1050</strain>
    </source>
</reference>
<sequence length="583" mass="63296">MFNRIDPIERIHYITPNLMWIKWLLFSVFLLTGFPTDTIAQQSRATTISSEKKADQNVKESLQNIRTLSPTKPKESESVTSVSQLSDVRSTDWSFTALQSLVERYACIAGYPDATFRGQKNLSRYEFAAGLNACLDKINEIITIGLADKVSKEDLATIQKLQEEFASELAILRGRVDTLEAKTSKLEAQQFSTTTKLYGQAIFGLQGRLRNSADLSSRDGILTANEADPSTNLTLGYNLQLSLLTQFDFHNRSLLLVGLSAANLSTGSGNIFQDNFTRLSYEGNSASTFLLSDLSYRFMVGDNAVFIVGTEGVNPATVFRGPNRVESAGLGPISSFAQRNPILDVGRSRAGVGFDWQIADRISLQGVYAAGDPANPTTLGNGGGLFGSDYTLGGQLTLTPTNAIDVALYYLHAYTTGGFLRLSSGDNFININGANFLTDAIGATLNWRISPYLTLGTWGGYTKSNAVNGATGTVETTNWMVYLNLFDLFGRGNLGGIYFGQPPKIVSSNLSFGNVPSAIGLNGVDFGAVGSQPASTTHVELFYRYRISDNINITPGVIFLFNPVHTSTSDTITIGTIRTTFTF</sequence>
<dbReference type="InterPro" id="IPR051465">
    <property type="entry name" value="Cell_Envelope_Struct_Comp"/>
</dbReference>
<evidence type="ECO:0000313" key="5">
    <source>
        <dbReference type="Proteomes" id="UP000618445"/>
    </source>
</evidence>
<dbReference type="PANTHER" id="PTHR43308">
    <property type="entry name" value="OUTER MEMBRANE PROTEIN ALPHA-RELATED"/>
    <property type="match status" value="1"/>
</dbReference>
<dbReference type="Pfam" id="PF04966">
    <property type="entry name" value="OprB"/>
    <property type="match status" value="1"/>
</dbReference>
<accession>A0ABR8CHW9</accession>
<protein>
    <submittedName>
        <fullName evidence="4">Carbohydrate porin</fullName>
    </submittedName>
</protein>
<keyword evidence="5" id="KW-1185">Reference proteome</keyword>
<dbReference type="EMBL" id="JACJQY010000049">
    <property type="protein sequence ID" value="MBD2319366.1"/>
    <property type="molecule type" value="Genomic_DNA"/>
</dbReference>
<evidence type="ECO:0000256" key="1">
    <source>
        <dbReference type="ARBA" id="ARBA00008769"/>
    </source>
</evidence>
<dbReference type="PANTHER" id="PTHR43308:SF1">
    <property type="entry name" value="OUTER MEMBRANE PROTEIN ALPHA"/>
    <property type="match status" value="1"/>
</dbReference>
<dbReference type="InterPro" id="IPR038673">
    <property type="entry name" value="OprB_sf"/>
</dbReference>
<organism evidence="4 5">
    <name type="scientific">Phormidium tenue FACHB-1050</name>
    <dbReference type="NCBI Taxonomy" id="2692857"/>
    <lineage>
        <taxon>Bacteria</taxon>
        <taxon>Bacillati</taxon>
        <taxon>Cyanobacteriota</taxon>
        <taxon>Cyanophyceae</taxon>
        <taxon>Oscillatoriophycideae</taxon>
        <taxon>Oscillatoriales</taxon>
        <taxon>Oscillatoriaceae</taxon>
        <taxon>Phormidium</taxon>
    </lineage>
</organism>
<comment type="caution">
    <text evidence="4">The sequence shown here is derived from an EMBL/GenBank/DDBJ whole genome shotgun (WGS) entry which is preliminary data.</text>
</comment>
<dbReference type="PROSITE" id="PS51272">
    <property type="entry name" value="SLH"/>
    <property type="match status" value="1"/>
</dbReference>